<dbReference type="PANTHER" id="PTHR10443">
    <property type="entry name" value="MICROSOMAL DIPEPTIDASE"/>
    <property type="match status" value="1"/>
</dbReference>
<dbReference type="CDD" id="cd01301">
    <property type="entry name" value="rDP_like"/>
    <property type="match status" value="1"/>
</dbReference>
<sequence>MSRVIILVLLLGSCTTQFDANKFAQDHLIIDTHIDIPYRLKAQLDETGEFENIGESTSFDFDYPRAVAGGLNVPFFSIYLPASTETDGTSFEVANQLIGIVNDVIKENNDKYFLLDQSTYLGNLPGQNLVGIALGMENGAPIEGQLDRVRYFYDKGIRYITLAHSESNHISDSSYDENKRWKGLSPFGKELIVEMNNVGMMIDISHVSDDAFMQVLEISKTPVIASHSSLRHFTPGWERNVSDEMLTKLAVNGGVLQINFGSSFIIDKARTNDANPSEDYNFATLEQVVDHFDRAVSLAGIDHVGIGSDYDGVGDTLPIGLKDVSQFPNLIEELYKRGYSRSDIAKILGGNTARVWREVEVYAKNQSNR</sequence>
<dbReference type="InterPro" id="IPR032466">
    <property type="entry name" value="Metal_Hydrolase"/>
</dbReference>
<dbReference type="Pfam" id="PF01244">
    <property type="entry name" value="Peptidase_M19"/>
    <property type="match status" value="1"/>
</dbReference>
<dbReference type="SUPFAM" id="SSF51556">
    <property type="entry name" value="Metallo-dependent hydrolases"/>
    <property type="match status" value="1"/>
</dbReference>
<protein>
    <submittedName>
        <fullName evidence="1">Membrane dipeptidase</fullName>
    </submittedName>
</protein>
<evidence type="ECO:0000313" key="1">
    <source>
        <dbReference type="EMBL" id="RCL38097.1"/>
    </source>
</evidence>
<reference evidence="1 2" key="1">
    <citation type="journal article" date="2018" name="Microbiome">
        <title>Fine metagenomic profile of the Mediterranean stratified and mixed water columns revealed by assembly and recruitment.</title>
        <authorList>
            <person name="Haro-Moreno J.M."/>
            <person name="Lopez-Perez M."/>
            <person name="De La Torre J.R."/>
            <person name="Picazo A."/>
            <person name="Camacho A."/>
            <person name="Rodriguez-Valera F."/>
        </authorList>
    </citation>
    <scope>NUCLEOTIDE SEQUENCE [LARGE SCALE GENOMIC DNA]</scope>
    <source>
        <strain evidence="1">MED-G83</strain>
    </source>
</reference>
<dbReference type="Proteomes" id="UP000252147">
    <property type="component" value="Unassembled WGS sequence"/>
</dbReference>
<name>A0A368BMJ9_9GAMM</name>
<gene>
    <name evidence="1" type="ORF">DBW97_03435</name>
</gene>
<dbReference type="AlphaFoldDB" id="A0A368BMJ9"/>
<comment type="caution">
    <text evidence="1">The sequence shown here is derived from an EMBL/GenBank/DDBJ whole genome shotgun (WGS) entry which is preliminary data.</text>
</comment>
<dbReference type="PROSITE" id="PS51365">
    <property type="entry name" value="RENAL_DIPEPTIDASE_2"/>
    <property type="match status" value="1"/>
</dbReference>
<proteinExistence type="predicted"/>
<dbReference type="EMBL" id="QOPD01000005">
    <property type="protein sequence ID" value="RCL38097.1"/>
    <property type="molecule type" value="Genomic_DNA"/>
</dbReference>
<dbReference type="GO" id="GO:0006508">
    <property type="term" value="P:proteolysis"/>
    <property type="evidence" value="ECO:0007669"/>
    <property type="project" value="InterPro"/>
</dbReference>
<dbReference type="InterPro" id="IPR008257">
    <property type="entry name" value="Pept_M19"/>
</dbReference>
<dbReference type="PANTHER" id="PTHR10443:SF12">
    <property type="entry name" value="DIPEPTIDASE"/>
    <property type="match status" value="1"/>
</dbReference>
<dbReference type="Gene3D" id="3.20.20.140">
    <property type="entry name" value="Metal-dependent hydrolases"/>
    <property type="match status" value="1"/>
</dbReference>
<dbReference type="GO" id="GO:0070573">
    <property type="term" value="F:metallodipeptidase activity"/>
    <property type="evidence" value="ECO:0007669"/>
    <property type="project" value="InterPro"/>
</dbReference>
<accession>A0A368BMJ9</accession>
<organism evidence="1 2">
    <name type="scientific">SAR86 cluster bacterium</name>
    <dbReference type="NCBI Taxonomy" id="2030880"/>
    <lineage>
        <taxon>Bacteria</taxon>
        <taxon>Pseudomonadati</taxon>
        <taxon>Pseudomonadota</taxon>
        <taxon>Gammaproteobacteria</taxon>
        <taxon>SAR86 cluster</taxon>
    </lineage>
</organism>
<evidence type="ECO:0000313" key="2">
    <source>
        <dbReference type="Proteomes" id="UP000252147"/>
    </source>
</evidence>